<keyword evidence="2" id="KW-1185">Reference proteome</keyword>
<organism evidence="1 2">
    <name type="scientific">Halosquirtibacter laminarini</name>
    <dbReference type="NCBI Taxonomy" id="3374600"/>
    <lineage>
        <taxon>Bacteria</taxon>
        <taxon>Pseudomonadati</taxon>
        <taxon>Bacteroidota</taxon>
        <taxon>Bacteroidia</taxon>
        <taxon>Marinilabiliales</taxon>
        <taxon>Prolixibacteraceae</taxon>
        <taxon>Halosquirtibacter</taxon>
    </lineage>
</organism>
<gene>
    <name evidence="1" type="ORF">K4L44_03455</name>
</gene>
<name>A0AC61NPZ3_9BACT</name>
<evidence type="ECO:0000313" key="2">
    <source>
        <dbReference type="Proteomes" id="UP000826212"/>
    </source>
</evidence>
<evidence type="ECO:0000313" key="1">
    <source>
        <dbReference type="EMBL" id="QZE14907.1"/>
    </source>
</evidence>
<dbReference type="Proteomes" id="UP000826212">
    <property type="component" value="Chromosome"/>
</dbReference>
<dbReference type="EMBL" id="CP081303">
    <property type="protein sequence ID" value="QZE14907.1"/>
    <property type="molecule type" value="Genomic_DNA"/>
</dbReference>
<proteinExistence type="predicted"/>
<reference evidence="1" key="1">
    <citation type="submission" date="2021-08" db="EMBL/GenBank/DDBJ databases">
        <title>Novel anaerobic bacterium isolated from sea squirt in East Sea, Republic of Korea.</title>
        <authorList>
            <person name="Nguyen T.H."/>
            <person name="Li Z."/>
            <person name="Lee Y.-J."/>
            <person name="Ko J."/>
            <person name="Kim S.-G."/>
        </authorList>
    </citation>
    <scope>NUCLEOTIDE SEQUENCE</scope>
    <source>
        <strain evidence="1">KCTC 25031</strain>
    </source>
</reference>
<accession>A0AC61NPZ3</accession>
<sequence length="298" mass="32468">MENILYTAGTIILVFLILYIGKALYRLFHPTTKLDHTLVKEDNVAFAYSHIGYLLGILLAVSGTLKGDTYGVISDSVDLLIYGVVSILLINLAGWIQDRWIFHKFSIKDEILRDRNTGAGVLQGASYVSTGLILMGAISGDDSLPFLSGFMDMSTEGNSAWWALGNTLLFWIIGQIILLFMVKVYDLITPYDIHHQIEQDNVAVGIGTAGAFVAIAILISNGISGEFVSWSDTAFNILSEVVIGVILLPLSRLVCDKLLLPGENLTHEMVEQKTANIGAGAIEAFAYIASALVIVWLL</sequence>
<protein>
    <submittedName>
        <fullName evidence="1">DUF350 domain-containing protein</fullName>
    </submittedName>
</protein>